<reference evidence="1 2" key="1">
    <citation type="submission" date="2013-02" db="EMBL/GenBank/DDBJ databases">
        <title>Genome sequence of Clostridium saccharoperbutylacetonicum N1-4(HMT).</title>
        <authorList>
            <person name="Poehlein A."/>
            <person name="Daniel R."/>
        </authorList>
    </citation>
    <scope>NUCLEOTIDE SEQUENCE [LARGE SCALE GENOMIC DNA]</scope>
    <source>
        <strain evidence="2">N1-4(HMT)</strain>
    </source>
</reference>
<dbReference type="Proteomes" id="UP000011728">
    <property type="component" value="Chromosome"/>
</dbReference>
<dbReference type="InterPro" id="IPR051354">
    <property type="entry name" value="Transposase_27_IS1"/>
</dbReference>
<sequence length="289" mass="34147">MIETDSNFEQLNSLMTFLLKKDIYKNRIIEACPNCNGKKYIRYGAYKGIQRYKCKECSKTFSNSTNSLWSYSKKNSPKWIQFIELVIERKSLRFCAEKLEISLVTAFYWRHKVLNGLNFDSIPEKLTNNVFISKKLIPENFKGSRNIMTDKRHNIWVIAAKSSNDSMIAKPISKIHWNLNSFNKKIYYLIDKKAYITTYCDRYLSAVAAKHNKKREYQVFDDKRIKTFPNILNLWLKKYHGVATKYLENYLSLFILFIINRKIDSISISNQLITGNRYIRTNEIGLTLE</sequence>
<accession>M1M0V3</accession>
<dbReference type="STRING" id="36745.CLSAP_51960"/>
<dbReference type="RefSeq" id="WP_015395502.1">
    <property type="nucleotide sequence ID" value="NC_020291.1"/>
</dbReference>
<protein>
    <recommendedName>
        <fullName evidence="3">Transposase</fullName>
    </recommendedName>
</protein>
<name>M1M0V3_9CLOT</name>
<evidence type="ECO:0008006" key="3">
    <source>
        <dbReference type="Google" id="ProtNLM"/>
    </source>
</evidence>
<dbReference type="AlphaFoldDB" id="M1M0V3"/>
<evidence type="ECO:0000313" key="1">
    <source>
        <dbReference type="EMBL" id="AGF59195.1"/>
    </source>
</evidence>
<keyword evidence="2" id="KW-1185">Reference proteome</keyword>
<dbReference type="PATRIC" id="fig|931276.5.peg.5507"/>
<proteinExistence type="predicted"/>
<gene>
    <name evidence="1" type="ORF">Cspa_c54500</name>
</gene>
<dbReference type="PANTHER" id="PTHR33293:SF1">
    <property type="entry name" value="INSERTION ELEMENT IS1 1 PROTEIN INSB-RELATED"/>
    <property type="match status" value="1"/>
</dbReference>
<dbReference type="EMBL" id="CP004121">
    <property type="protein sequence ID" value="AGF59195.1"/>
    <property type="molecule type" value="Genomic_DNA"/>
</dbReference>
<dbReference type="KEGG" id="csr:Cspa_c54500"/>
<dbReference type="HOGENOM" id="CLU_048546_0_1_9"/>
<evidence type="ECO:0000313" key="2">
    <source>
        <dbReference type="Proteomes" id="UP000011728"/>
    </source>
</evidence>
<organism evidence="1 2">
    <name type="scientific">Clostridium saccharoperbutylacetonicum N1-4(HMT)</name>
    <dbReference type="NCBI Taxonomy" id="931276"/>
    <lineage>
        <taxon>Bacteria</taxon>
        <taxon>Bacillati</taxon>
        <taxon>Bacillota</taxon>
        <taxon>Clostridia</taxon>
        <taxon>Eubacteriales</taxon>
        <taxon>Clostridiaceae</taxon>
        <taxon>Clostridium</taxon>
    </lineage>
</organism>
<dbReference type="eggNOG" id="COG3677">
    <property type="taxonomic scope" value="Bacteria"/>
</dbReference>
<dbReference type="PANTHER" id="PTHR33293">
    <property type="entry name" value="INSERTION ELEMENT IS1 1 PROTEIN INSB-RELATED"/>
    <property type="match status" value="1"/>
</dbReference>
<dbReference type="OrthoDB" id="15023at2"/>